<evidence type="ECO:0000256" key="3">
    <source>
        <dbReference type="ARBA" id="ARBA00023125"/>
    </source>
</evidence>
<dbReference type="PRINTS" id="PR00039">
    <property type="entry name" value="HTHLYSR"/>
</dbReference>
<evidence type="ECO:0000256" key="2">
    <source>
        <dbReference type="ARBA" id="ARBA00023015"/>
    </source>
</evidence>
<keyword evidence="8" id="KW-1185">Reference proteome</keyword>
<dbReference type="AlphaFoldDB" id="A0A829Y6F8"/>
<evidence type="ECO:0000313" key="8">
    <source>
        <dbReference type="Proteomes" id="UP000445000"/>
    </source>
</evidence>
<evidence type="ECO:0000313" key="7">
    <source>
        <dbReference type="EMBL" id="GFE78508.1"/>
    </source>
</evidence>
<sequence>MIDSAYEAILPILRDDWGYSPMNLRDLRYFVALADTKHFGKAAERSFVSQPTLSAQLKKLENYLGVQLIERQPRRVTLTETGAKILPLARRILQESDEIISLARNEHDPLSGKLKLGLIPTIGPYLLPLVARRLRKQLPQLKVMLYEYQTQQLLEKLRDGEIEVAILALPVPMDGLESRELYHEDFNVAVPNNHPLAKKAHIKLDDLSGETLLLLEDGHCLRDQALDVCNRIDVKENEDYRATSLETLRQMVAAGLGITLLPDLATRGPFGSGQGLAVKEFARPVPTRTVGAVWRKSTSRTEAINAMCEVIKTAMAE</sequence>
<reference evidence="8" key="1">
    <citation type="submission" date="2020-01" db="EMBL/GenBank/DDBJ databases">
        <title>'Steroidobacter agaridevorans' sp. nov., agar-degrading bacteria isolated from rhizosphere soils.</title>
        <authorList>
            <person name="Ikenaga M."/>
            <person name="Kataoka M."/>
            <person name="Murouchi A."/>
            <person name="Katsuragi S."/>
            <person name="Sakai M."/>
        </authorList>
    </citation>
    <scope>NUCLEOTIDE SEQUENCE [LARGE SCALE GENOMIC DNA]</scope>
    <source>
        <strain evidence="8">YU21-B</strain>
    </source>
</reference>
<dbReference type="Gene3D" id="3.40.190.10">
    <property type="entry name" value="Periplasmic binding protein-like II"/>
    <property type="match status" value="2"/>
</dbReference>
<comment type="caution">
    <text evidence="7">The sequence shown here is derived from an EMBL/GenBank/DDBJ whole genome shotgun (WGS) entry which is preliminary data.</text>
</comment>
<dbReference type="EMBL" id="BLJN01000001">
    <property type="protein sequence ID" value="GFE78508.1"/>
    <property type="molecule type" value="Genomic_DNA"/>
</dbReference>
<evidence type="ECO:0000256" key="5">
    <source>
        <dbReference type="ARBA" id="ARBA00023163"/>
    </source>
</evidence>
<keyword evidence="2" id="KW-0805">Transcription regulation</keyword>
<dbReference type="Proteomes" id="UP000445000">
    <property type="component" value="Unassembled WGS sequence"/>
</dbReference>
<dbReference type="InterPro" id="IPR036388">
    <property type="entry name" value="WH-like_DNA-bd_sf"/>
</dbReference>
<evidence type="ECO:0000256" key="4">
    <source>
        <dbReference type="ARBA" id="ARBA00023159"/>
    </source>
</evidence>
<dbReference type="GO" id="GO:0003700">
    <property type="term" value="F:DNA-binding transcription factor activity"/>
    <property type="evidence" value="ECO:0007669"/>
    <property type="project" value="InterPro"/>
</dbReference>
<organism evidence="7 8">
    <name type="scientific">Steroidobacter agaridevorans</name>
    <dbReference type="NCBI Taxonomy" id="2695856"/>
    <lineage>
        <taxon>Bacteria</taxon>
        <taxon>Pseudomonadati</taxon>
        <taxon>Pseudomonadota</taxon>
        <taxon>Gammaproteobacteria</taxon>
        <taxon>Steroidobacterales</taxon>
        <taxon>Steroidobacteraceae</taxon>
        <taxon>Steroidobacter</taxon>
    </lineage>
</organism>
<dbReference type="PROSITE" id="PS50931">
    <property type="entry name" value="HTH_LYSR"/>
    <property type="match status" value="1"/>
</dbReference>
<keyword evidence="3" id="KW-0238">DNA-binding</keyword>
<comment type="similarity">
    <text evidence="1">Belongs to the LysR transcriptional regulatory family.</text>
</comment>
<evidence type="ECO:0000259" key="6">
    <source>
        <dbReference type="PROSITE" id="PS50931"/>
    </source>
</evidence>
<dbReference type="CDD" id="cd08411">
    <property type="entry name" value="PBP2_OxyR"/>
    <property type="match status" value="1"/>
</dbReference>
<dbReference type="SUPFAM" id="SSF46785">
    <property type="entry name" value="Winged helix' DNA-binding domain"/>
    <property type="match status" value="1"/>
</dbReference>
<keyword evidence="4" id="KW-0010">Activator</keyword>
<name>A0A829Y6F8_9GAMM</name>
<feature type="domain" description="HTH lysR-type" evidence="6">
    <location>
        <begin position="22"/>
        <end position="79"/>
    </location>
</feature>
<accession>A0A829Y6F8</accession>
<dbReference type="Pfam" id="PF03466">
    <property type="entry name" value="LysR_substrate"/>
    <property type="match status" value="1"/>
</dbReference>
<dbReference type="SUPFAM" id="SSF53850">
    <property type="entry name" value="Periplasmic binding protein-like II"/>
    <property type="match status" value="1"/>
</dbReference>
<dbReference type="InterPro" id="IPR000847">
    <property type="entry name" value="LysR_HTH_N"/>
</dbReference>
<protein>
    <submittedName>
        <fullName evidence="7">LysR family transcriptional regulator</fullName>
    </submittedName>
</protein>
<gene>
    <name evidence="7" type="primary">oxyR_1</name>
    <name evidence="7" type="ORF">GCM10011487_05080</name>
</gene>
<dbReference type="GO" id="GO:0032993">
    <property type="term" value="C:protein-DNA complex"/>
    <property type="evidence" value="ECO:0007669"/>
    <property type="project" value="TreeGrafter"/>
</dbReference>
<dbReference type="InterPro" id="IPR005119">
    <property type="entry name" value="LysR_subst-bd"/>
</dbReference>
<proteinExistence type="inferred from homology"/>
<dbReference type="Pfam" id="PF00126">
    <property type="entry name" value="HTH_1"/>
    <property type="match status" value="1"/>
</dbReference>
<dbReference type="Gene3D" id="1.10.10.10">
    <property type="entry name" value="Winged helix-like DNA-binding domain superfamily/Winged helix DNA-binding domain"/>
    <property type="match status" value="1"/>
</dbReference>
<evidence type="ECO:0000256" key="1">
    <source>
        <dbReference type="ARBA" id="ARBA00009437"/>
    </source>
</evidence>
<dbReference type="GO" id="GO:0003677">
    <property type="term" value="F:DNA binding"/>
    <property type="evidence" value="ECO:0007669"/>
    <property type="project" value="UniProtKB-KW"/>
</dbReference>
<dbReference type="PANTHER" id="PTHR30346">
    <property type="entry name" value="TRANSCRIPTIONAL DUAL REGULATOR HCAR-RELATED"/>
    <property type="match status" value="1"/>
</dbReference>
<dbReference type="FunFam" id="1.10.10.10:FF:000001">
    <property type="entry name" value="LysR family transcriptional regulator"/>
    <property type="match status" value="1"/>
</dbReference>
<dbReference type="PANTHER" id="PTHR30346:SF26">
    <property type="entry name" value="HYDROGEN PEROXIDE-INDUCIBLE GENES ACTIVATOR"/>
    <property type="match status" value="1"/>
</dbReference>
<dbReference type="InterPro" id="IPR036390">
    <property type="entry name" value="WH_DNA-bd_sf"/>
</dbReference>
<keyword evidence="5" id="KW-0804">Transcription</keyword>